<dbReference type="GO" id="GO:0043565">
    <property type="term" value="F:sequence-specific DNA binding"/>
    <property type="evidence" value="ECO:0007669"/>
    <property type="project" value="TreeGrafter"/>
</dbReference>
<dbReference type="InterPro" id="IPR029526">
    <property type="entry name" value="PGBD"/>
</dbReference>
<gene>
    <name evidence="2" type="ORF">LSAA_6311</name>
</gene>
<proteinExistence type="predicted"/>
<sequence>MLVIICIYLVVLPPELADQSNDNDEEGDDNILDNNYMLDEIAGEVEIHGEDSEEDNNAEHGHDDVTNTISKRWRKNEKNFFGELDPLLKSDVVSKYAEERQTNLYAQRDKNTPTFSVDASEMRKFLGLLIISGYHCLPSEKDYSRTADDMEAPIFAKVMSKDRFRIIKKYLHISDNENLAHSKVAKMFPLFDMLRNNCQQFGVFHEQLSIDGSMVPYRDGTVVCVKWNDNCPVTVAGNYYGVFPIQKVERSVKHEHKKTVDQPYLIKMYNQGTGDVDICDRLLASSRPRLRSKKWWWNLFYKHVNKTNTTPLQFRREIARALVKSENIRKRQGGPTAPPSVALR</sequence>
<dbReference type="Proteomes" id="UP000675881">
    <property type="component" value="Chromosome 2"/>
</dbReference>
<name>A0A7R8CMX1_LEPSM</name>
<evidence type="ECO:0000313" key="3">
    <source>
        <dbReference type="Proteomes" id="UP000675881"/>
    </source>
</evidence>
<dbReference type="PANTHER" id="PTHR47055">
    <property type="entry name" value="DDE_TNP_1_7 DOMAIN-CONTAINING PROTEIN"/>
    <property type="match status" value="1"/>
</dbReference>
<evidence type="ECO:0000259" key="1">
    <source>
        <dbReference type="Pfam" id="PF13843"/>
    </source>
</evidence>
<dbReference type="AlphaFoldDB" id="A0A7R8CMX1"/>
<accession>A0A7R8CMX1</accession>
<dbReference type="Pfam" id="PF13843">
    <property type="entry name" value="DDE_Tnp_1_7"/>
    <property type="match status" value="2"/>
</dbReference>
<keyword evidence="3" id="KW-1185">Reference proteome</keyword>
<feature type="domain" description="PiggyBac transposable element-derived protein" evidence="1">
    <location>
        <begin position="222"/>
        <end position="303"/>
    </location>
</feature>
<dbReference type="InterPro" id="IPR052638">
    <property type="entry name" value="PiggyBac_TE-derived"/>
</dbReference>
<feature type="domain" description="PiggyBac transposable element-derived protein" evidence="1">
    <location>
        <begin position="100"/>
        <end position="219"/>
    </location>
</feature>
<organism evidence="2 3">
    <name type="scientific">Lepeophtheirus salmonis</name>
    <name type="common">Salmon louse</name>
    <name type="synonym">Caligus salmonis</name>
    <dbReference type="NCBI Taxonomy" id="72036"/>
    <lineage>
        <taxon>Eukaryota</taxon>
        <taxon>Metazoa</taxon>
        <taxon>Ecdysozoa</taxon>
        <taxon>Arthropoda</taxon>
        <taxon>Crustacea</taxon>
        <taxon>Multicrustacea</taxon>
        <taxon>Hexanauplia</taxon>
        <taxon>Copepoda</taxon>
        <taxon>Siphonostomatoida</taxon>
        <taxon>Caligidae</taxon>
        <taxon>Lepeophtheirus</taxon>
    </lineage>
</organism>
<reference evidence="2" key="1">
    <citation type="submission" date="2021-02" db="EMBL/GenBank/DDBJ databases">
        <authorList>
            <person name="Bekaert M."/>
        </authorList>
    </citation>
    <scope>NUCLEOTIDE SEQUENCE</scope>
    <source>
        <strain evidence="2">IoA-00</strain>
    </source>
</reference>
<evidence type="ECO:0000313" key="2">
    <source>
        <dbReference type="EMBL" id="CAF2869566.1"/>
    </source>
</evidence>
<dbReference type="OrthoDB" id="10057240at2759"/>
<dbReference type="PANTHER" id="PTHR47055:SF3">
    <property type="entry name" value="PHORBOL-ESTER_DAG-TYPE DOMAIN-CONTAINING PROTEIN"/>
    <property type="match status" value="1"/>
</dbReference>
<dbReference type="EMBL" id="HG994581">
    <property type="protein sequence ID" value="CAF2869566.1"/>
    <property type="molecule type" value="Genomic_DNA"/>
</dbReference>
<protein>
    <submittedName>
        <fullName evidence="2">(salmon louse) hypothetical protein</fullName>
    </submittedName>
</protein>